<name>A0A9J5XQU5_SOLCO</name>
<gene>
    <name evidence="2" type="ORF">H5410_041173</name>
</gene>
<evidence type="ECO:0000313" key="2">
    <source>
        <dbReference type="EMBL" id="KAG5590659.1"/>
    </source>
</evidence>
<dbReference type="Proteomes" id="UP000824120">
    <property type="component" value="Chromosome 8"/>
</dbReference>
<protein>
    <submittedName>
        <fullName evidence="2">Uncharacterized protein</fullName>
    </submittedName>
</protein>
<proteinExistence type="predicted"/>
<feature type="region of interest" description="Disordered" evidence="1">
    <location>
        <begin position="1"/>
        <end position="37"/>
    </location>
</feature>
<dbReference type="EMBL" id="JACXVP010000008">
    <property type="protein sequence ID" value="KAG5590659.1"/>
    <property type="molecule type" value="Genomic_DNA"/>
</dbReference>
<comment type="caution">
    <text evidence="2">The sequence shown here is derived from an EMBL/GenBank/DDBJ whole genome shotgun (WGS) entry which is preliminary data.</text>
</comment>
<keyword evidence="3" id="KW-1185">Reference proteome</keyword>
<dbReference type="AlphaFoldDB" id="A0A9J5XQU5"/>
<dbReference type="OrthoDB" id="1304922at2759"/>
<organism evidence="2 3">
    <name type="scientific">Solanum commersonii</name>
    <name type="common">Commerson's wild potato</name>
    <name type="synonym">Commerson's nightshade</name>
    <dbReference type="NCBI Taxonomy" id="4109"/>
    <lineage>
        <taxon>Eukaryota</taxon>
        <taxon>Viridiplantae</taxon>
        <taxon>Streptophyta</taxon>
        <taxon>Embryophyta</taxon>
        <taxon>Tracheophyta</taxon>
        <taxon>Spermatophyta</taxon>
        <taxon>Magnoliopsida</taxon>
        <taxon>eudicotyledons</taxon>
        <taxon>Gunneridae</taxon>
        <taxon>Pentapetalae</taxon>
        <taxon>asterids</taxon>
        <taxon>lamiids</taxon>
        <taxon>Solanales</taxon>
        <taxon>Solanaceae</taxon>
        <taxon>Solanoideae</taxon>
        <taxon>Solaneae</taxon>
        <taxon>Solanum</taxon>
    </lineage>
</organism>
<accession>A0A9J5XQU5</accession>
<feature type="non-terminal residue" evidence="2">
    <location>
        <position position="109"/>
    </location>
</feature>
<evidence type="ECO:0000256" key="1">
    <source>
        <dbReference type="SAM" id="MobiDB-lite"/>
    </source>
</evidence>
<evidence type="ECO:0000313" key="3">
    <source>
        <dbReference type="Proteomes" id="UP000824120"/>
    </source>
</evidence>
<sequence length="109" mass="12031">MRECPKNRQGNGNGGNRAQSSSVAPPNRAASRGATSWQAEEQTIFMLSLVSKSMKIHQILSRSESIFCDSLCCYEFYVLPEKLLEPFSVSIPIGESILAKSLYHDCSIS</sequence>
<reference evidence="2 3" key="1">
    <citation type="submission" date="2020-09" db="EMBL/GenBank/DDBJ databases">
        <title>De no assembly of potato wild relative species, Solanum commersonii.</title>
        <authorList>
            <person name="Cho K."/>
        </authorList>
    </citation>
    <scope>NUCLEOTIDE SEQUENCE [LARGE SCALE GENOMIC DNA]</scope>
    <source>
        <strain evidence="2">LZ3.2</strain>
        <tissue evidence="2">Leaf</tissue>
    </source>
</reference>